<sequence>MSKLQQDLKEMDKPLARYADDEDLEKELKSRDRDDDPMLAFIKEKEIKEGKRAPSYILAHLCPKGLVLNQVSNGMEWTEVMGMKTNGLNSKTRRKQLKKKLTSGVLQTCVLKFDVNQKQGYNASLFGATTGSTYTRHCKKISA</sequence>
<dbReference type="AlphaFoldDB" id="A0ABD2X6Q8"/>
<proteinExistence type="inferred from homology"/>
<dbReference type="EMBL" id="JBJJXI010000051">
    <property type="protein sequence ID" value="KAL3400527.1"/>
    <property type="molecule type" value="Genomic_DNA"/>
</dbReference>
<reference evidence="4 5" key="1">
    <citation type="journal article" date="2024" name="bioRxiv">
        <title>A reference genome for Trichogramma kaykai: A tiny desert-dwelling parasitoid wasp with competing sex-ratio distorters.</title>
        <authorList>
            <person name="Culotta J."/>
            <person name="Lindsey A.R."/>
        </authorList>
    </citation>
    <scope>NUCLEOTIDE SEQUENCE [LARGE SCALE GENOMIC DNA]</scope>
    <source>
        <strain evidence="4 5">KSX58</strain>
    </source>
</reference>
<organism evidence="4 5">
    <name type="scientific">Trichogramma kaykai</name>
    <dbReference type="NCBI Taxonomy" id="54128"/>
    <lineage>
        <taxon>Eukaryota</taxon>
        <taxon>Metazoa</taxon>
        <taxon>Ecdysozoa</taxon>
        <taxon>Arthropoda</taxon>
        <taxon>Hexapoda</taxon>
        <taxon>Insecta</taxon>
        <taxon>Pterygota</taxon>
        <taxon>Neoptera</taxon>
        <taxon>Endopterygota</taxon>
        <taxon>Hymenoptera</taxon>
        <taxon>Apocrita</taxon>
        <taxon>Proctotrupomorpha</taxon>
        <taxon>Chalcidoidea</taxon>
        <taxon>Trichogrammatidae</taxon>
        <taxon>Trichogramma</taxon>
    </lineage>
</organism>
<accession>A0ABD2X6Q8</accession>
<protein>
    <recommendedName>
        <fullName evidence="2">BUD13 homolog</fullName>
    </recommendedName>
</protein>
<dbReference type="InterPro" id="IPR051112">
    <property type="entry name" value="CWC26_splicing_factor"/>
</dbReference>
<evidence type="ECO:0000256" key="2">
    <source>
        <dbReference type="ARBA" id="ARBA00014454"/>
    </source>
</evidence>
<feature type="compositionally biased region" description="Basic and acidic residues" evidence="3">
    <location>
        <begin position="1"/>
        <end position="19"/>
    </location>
</feature>
<evidence type="ECO:0000313" key="4">
    <source>
        <dbReference type="EMBL" id="KAL3400527.1"/>
    </source>
</evidence>
<gene>
    <name evidence="4" type="ORF">TKK_006373</name>
</gene>
<evidence type="ECO:0000256" key="1">
    <source>
        <dbReference type="ARBA" id="ARBA00011069"/>
    </source>
</evidence>
<dbReference type="Proteomes" id="UP001627154">
    <property type="component" value="Unassembled WGS sequence"/>
</dbReference>
<dbReference type="InterPro" id="IPR018609">
    <property type="entry name" value="Bud13"/>
</dbReference>
<comment type="similarity">
    <text evidence="1">Belongs to the CWC26 family.</text>
</comment>
<keyword evidence="5" id="KW-1185">Reference proteome</keyword>
<evidence type="ECO:0000256" key="3">
    <source>
        <dbReference type="SAM" id="MobiDB-lite"/>
    </source>
</evidence>
<dbReference type="PANTHER" id="PTHR31809:SF0">
    <property type="entry name" value="BUD13 HOMOLOG"/>
    <property type="match status" value="1"/>
</dbReference>
<dbReference type="PANTHER" id="PTHR31809">
    <property type="entry name" value="BUD13 HOMOLOG"/>
    <property type="match status" value="1"/>
</dbReference>
<dbReference type="Pfam" id="PF09736">
    <property type="entry name" value="Bud13"/>
    <property type="match status" value="1"/>
</dbReference>
<evidence type="ECO:0000313" key="5">
    <source>
        <dbReference type="Proteomes" id="UP001627154"/>
    </source>
</evidence>
<comment type="caution">
    <text evidence="4">The sequence shown here is derived from an EMBL/GenBank/DDBJ whole genome shotgun (WGS) entry which is preliminary data.</text>
</comment>
<name>A0ABD2X6Q8_9HYME</name>
<feature type="region of interest" description="Disordered" evidence="3">
    <location>
        <begin position="1"/>
        <end position="31"/>
    </location>
</feature>